<dbReference type="KEGG" id="apoc:APORC_1978"/>
<evidence type="ECO:0000259" key="2">
    <source>
        <dbReference type="Pfam" id="PF20157"/>
    </source>
</evidence>
<dbReference type="PANTHER" id="PTHR41786:SF1">
    <property type="entry name" value="6-HYDROXYMETHYLPTERIN DIPHOSPHOKINASE MPTE-LIKE DOMAIN-CONTAINING PROTEIN"/>
    <property type="match status" value="1"/>
</dbReference>
<sequence length="680" mass="80267">MTEAQIQLQNALTTTFLANLAFLSEYDNELYHRVDELSRMIENGTYKEKYHLEFNMQDGDFDIYDTVNDKYLYNKNPKKFNNDLIRKSEQYENNYILDLPEYYAHKFRNFPKINREKRFEYEHLEELNTIVINDINEYIEATGDLLDNKKKRLKKVKKFIFIGTLLGRHIPRIAEKIDANIYLVLERNLEIFRLSLFTVDYTVLAKKSVIFSIMDSVLQTEKKINQFLSISYLENYLIKFSTTSINIQEYVDNVLNGLHLLSPSAYTYNRRLYVHTNRTTKYIEDKYKVLLFNKTKENFDFFNNLPILYLTAGPSLDENIEWIKKNQNKFFIVTIGAAYKKLIKNNIHINIITTIDEQYNILNDKQFDDESVSKISKDTIILASTITNEKILNKFNKGNLYLVEVFNSIHKNNISFDGFSVGEITLDILFHLNAKEIYLIGLDLALNQKTGESHSKESSSALSKLNLQEKQNRDTYSVRGSLIEVKGNSQDTVFTTPLFYSSIKNLEQKIKRNNNLTKIYNLSTNGAFFEGSFFKKIEEVDINQMKEIGNYRDKFFNDLNKYSTTFLSTDSKKDLKQEVEFIESDIRKIINNIKEKDYKTFDDLFEDMYLIISSVLEKNYNALYQILVNYFQIFAPSLFYHFNDMKLKSEVKKVKKIKEIFVKQVEFMLKDYVECLKRVI</sequence>
<proteinExistence type="predicted"/>
<dbReference type="EMBL" id="CP036246">
    <property type="protein sequence ID" value="QEP41533.1"/>
    <property type="molecule type" value="Genomic_DNA"/>
</dbReference>
<accession>A0A5C2HF32</accession>
<evidence type="ECO:0000313" key="3">
    <source>
        <dbReference type="EMBL" id="QEP41533.1"/>
    </source>
</evidence>
<feature type="domain" description="6-hydroxymethylpterin diphosphokinase MptE-like" evidence="1">
    <location>
        <begin position="294"/>
        <end position="448"/>
    </location>
</feature>
<dbReference type="Proteomes" id="UP000322644">
    <property type="component" value="Chromosome"/>
</dbReference>
<dbReference type="Pfam" id="PF20157">
    <property type="entry name" value="Maf_flag10_N"/>
    <property type="match status" value="1"/>
</dbReference>
<dbReference type="Pfam" id="PF01973">
    <property type="entry name" value="MptE-like"/>
    <property type="match status" value="1"/>
</dbReference>
<dbReference type="PANTHER" id="PTHR41786">
    <property type="entry name" value="MOTILITY ACCESSORY FACTOR MAF"/>
    <property type="match status" value="1"/>
</dbReference>
<dbReference type="InterPro" id="IPR002826">
    <property type="entry name" value="MptE-like"/>
</dbReference>
<organism evidence="3 4">
    <name type="scientific">Arcobacter porcinus</name>
    <dbReference type="NCBI Taxonomy" id="1935204"/>
    <lineage>
        <taxon>Bacteria</taxon>
        <taxon>Pseudomonadati</taxon>
        <taxon>Campylobacterota</taxon>
        <taxon>Epsilonproteobacteria</taxon>
        <taxon>Campylobacterales</taxon>
        <taxon>Arcobacteraceae</taxon>
        <taxon>Arcobacter</taxon>
    </lineage>
</organism>
<gene>
    <name evidence="3" type="primary">maf1</name>
    <name evidence="3" type="ORF">APORC_1978</name>
</gene>
<evidence type="ECO:0000313" key="4">
    <source>
        <dbReference type="Proteomes" id="UP000322644"/>
    </source>
</evidence>
<feature type="domain" description="Glycosyltransferase Maf N-terminal" evidence="2">
    <location>
        <begin position="16"/>
        <end position="207"/>
    </location>
</feature>
<name>A0A5C2HF32_9BACT</name>
<reference evidence="3 4" key="2">
    <citation type="submission" date="2019-09" db="EMBL/GenBank/DDBJ databases">
        <title>Taxonomic note: a critical rebuttal of the proposed division of the genus Arcobacter into six genera, emended descriptions of Arcobacter anaerophilus and the genus Arcobacter, and an assessment of genus-level boundaries for Epsilonproteobacteria using in silico genomic comparator tools.</title>
        <authorList>
            <person name="On S.L.W."/>
            <person name="Miller W.G."/>
            <person name="Biggs P."/>
            <person name="Cornelius A."/>
            <person name="Vandamme P."/>
        </authorList>
    </citation>
    <scope>NUCLEOTIDE SEQUENCE [LARGE SCALE GENOMIC DNA]</scope>
    <source>
        <strain evidence="3 4">CCUG 56899</strain>
    </source>
</reference>
<protein>
    <submittedName>
        <fullName evidence="3">Motility accessory factor</fullName>
    </submittedName>
</protein>
<evidence type="ECO:0000259" key="1">
    <source>
        <dbReference type="Pfam" id="PF01973"/>
    </source>
</evidence>
<reference evidence="3 4" key="1">
    <citation type="submission" date="2019-09" db="EMBL/GenBank/DDBJ databases">
        <title>Complete genome sequencing of four Arcobacter species reveals a diverse suite of mobile elements.</title>
        <authorList>
            <person name="Miller W.G."/>
            <person name="Yee E."/>
            <person name="Bono J.L."/>
        </authorList>
    </citation>
    <scope>NUCLEOTIDE SEQUENCE [LARGE SCALE GENOMIC DNA]</scope>
    <source>
        <strain evidence="3 4">CCUG 56899</strain>
    </source>
</reference>
<dbReference type="RefSeq" id="WP_066386741.1">
    <property type="nucleotide sequence ID" value="NZ_CP036246.2"/>
</dbReference>
<dbReference type="InterPro" id="IPR045376">
    <property type="entry name" value="Maf_N"/>
</dbReference>
<dbReference type="AlphaFoldDB" id="A0A5C2HF32"/>